<evidence type="ECO:0000256" key="3">
    <source>
        <dbReference type="ARBA" id="ARBA00022448"/>
    </source>
</evidence>
<evidence type="ECO:0000256" key="17">
    <source>
        <dbReference type="SAM" id="Phobius"/>
    </source>
</evidence>
<dbReference type="InterPro" id="IPR014710">
    <property type="entry name" value="RmlC-like_jellyroll"/>
</dbReference>
<dbReference type="Gene3D" id="1.10.287.630">
    <property type="entry name" value="Helix hairpin bin"/>
    <property type="match status" value="1"/>
</dbReference>
<evidence type="ECO:0000256" key="7">
    <source>
        <dbReference type="ARBA" id="ARBA00022692"/>
    </source>
</evidence>
<reference evidence="20" key="1">
    <citation type="journal article" date="2015" name="Nat. Plants">
        <title>Genome expansion of Arabis alpina linked with retrotransposition and reduced symmetric DNA methylation.</title>
        <authorList>
            <person name="Willing E.M."/>
            <person name="Rawat V."/>
            <person name="Mandakova T."/>
            <person name="Maumus F."/>
            <person name="James G.V."/>
            <person name="Nordstroem K.J."/>
            <person name="Becker C."/>
            <person name="Warthmann N."/>
            <person name="Chica C."/>
            <person name="Szarzynska B."/>
            <person name="Zytnicki M."/>
            <person name="Albani M.C."/>
            <person name="Kiefer C."/>
            <person name="Bergonzi S."/>
            <person name="Castaings L."/>
            <person name="Mateos J.L."/>
            <person name="Berns M.C."/>
            <person name="Bujdoso N."/>
            <person name="Piofczyk T."/>
            <person name="de Lorenzo L."/>
            <person name="Barrero-Sicilia C."/>
            <person name="Mateos I."/>
            <person name="Piednoel M."/>
            <person name="Hagmann J."/>
            <person name="Chen-Min-Tao R."/>
            <person name="Iglesias-Fernandez R."/>
            <person name="Schuster S.C."/>
            <person name="Alonso-Blanco C."/>
            <person name="Roudier F."/>
            <person name="Carbonero P."/>
            <person name="Paz-Ares J."/>
            <person name="Davis S.J."/>
            <person name="Pecinka A."/>
            <person name="Quesneville H."/>
            <person name="Colot V."/>
            <person name="Lysak M.A."/>
            <person name="Weigel D."/>
            <person name="Coupland G."/>
            <person name="Schneeberger K."/>
        </authorList>
    </citation>
    <scope>NUCLEOTIDE SEQUENCE [LARGE SCALE GENOMIC DNA]</scope>
    <source>
        <strain evidence="20">cv. Pajares</strain>
    </source>
</reference>
<dbReference type="GO" id="GO:0030552">
    <property type="term" value="F:cAMP binding"/>
    <property type="evidence" value="ECO:0007669"/>
    <property type="project" value="UniProtKB-KW"/>
</dbReference>
<dbReference type="Pfam" id="PF00027">
    <property type="entry name" value="cNMP_binding"/>
    <property type="match status" value="1"/>
</dbReference>
<feature type="region of interest" description="Disordered" evidence="16">
    <location>
        <begin position="691"/>
        <end position="722"/>
    </location>
</feature>
<dbReference type="InterPro" id="IPR000595">
    <property type="entry name" value="cNMP-bd_dom"/>
</dbReference>
<dbReference type="EMBL" id="CM002875">
    <property type="protein sequence ID" value="KFK29609.1"/>
    <property type="molecule type" value="Genomic_DNA"/>
</dbReference>
<keyword evidence="20" id="KW-1185">Reference proteome</keyword>
<proteinExistence type="inferred from homology"/>
<dbReference type="SUPFAM" id="SSF51206">
    <property type="entry name" value="cAMP-binding domain-like"/>
    <property type="match status" value="1"/>
</dbReference>
<dbReference type="eggNOG" id="KOG0498">
    <property type="taxonomic scope" value="Eukaryota"/>
</dbReference>
<feature type="compositionally biased region" description="Basic and acidic residues" evidence="16">
    <location>
        <begin position="699"/>
        <end position="722"/>
    </location>
</feature>
<gene>
    <name evidence="19" type="ordered locus">AALP_Aa7g156300</name>
</gene>
<dbReference type="Gene3D" id="1.10.287.70">
    <property type="match status" value="1"/>
</dbReference>
<keyword evidence="13" id="KW-0114">cAMP</keyword>
<keyword evidence="15" id="KW-0407">Ion channel</keyword>
<evidence type="ECO:0000256" key="5">
    <source>
        <dbReference type="ARBA" id="ARBA00022535"/>
    </source>
</evidence>
<feature type="transmembrane region" description="Helical" evidence="17">
    <location>
        <begin position="130"/>
        <end position="149"/>
    </location>
</feature>
<comment type="similarity">
    <text evidence="2">Belongs to the cyclic nucleotide-gated cation channel (TC 1.A.1.5) family.</text>
</comment>
<dbReference type="PROSITE" id="PS50042">
    <property type="entry name" value="CNMP_BINDING_3"/>
    <property type="match status" value="1"/>
</dbReference>
<evidence type="ECO:0000256" key="13">
    <source>
        <dbReference type="ARBA" id="ARBA00023149"/>
    </source>
</evidence>
<evidence type="ECO:0000256" key="1">
    <source>
        <dbReference type="ARBA" id="ARBA00004651"/>
    </source>
</evidence>
<feature type="transmembrane region" description="Helical" evidence="17">
    <location>
        <begin position="186"/>
        <end position="205"/>
    </location>
</feature>
<evidence type="ECO:0000256" key="16">
    <source>
        <dbReference type="SAM" id="MobiDB-lite"/>
    </source>
</evidence>
<dbReference type="PANTHER" id="PTHR45651:SF69">
    <property type="entry name" value="CYCLIC NUCLEOTIDE-GATED ION CHANNEL 17"/>
    <property type="match status" value="1"/>
</dbReference>
<evidence type="ECO:0000256" key="14">
    <source>
        <dbReference type="ARBA" id="ARBA00023286"/>
    </source>
</evidence>
<evidence type="ECO:0000256" key="10">
    <source>
        <dbReference type="ARBA" id="ARBA00022992"/>
    </source>
</evidence>
<dbReference type="SUPFAM" id="SSF81324">
    <property type="entry name" value="Voltage-gated potassium channels"/>
    <property type="match status" value="1"/>
</dbReference>
<evidence type="ECO:0000259" key="18">
    <source>
        <dbReference type="PROSITE" id="PS50042"/>
    </source>
</evidence>
<keyword evidence="5" id="KW-0140">cGMP</keyword>
<feature type="transmembrane region" description="Helical" evidence="17">
    <location>
        <begin position="384"/>
        <end position="402"/>
    </location>
</feature>
<accession>A0A087GIA7</accession>
<evidence type="ECO:0000256" key="2">
    <source>
        <dbReference type="ARBA" id="ARBA00010486"/>
    </source>
</evidence>
<dbReference type="GO" id="GO:0005516">
    <property type="term" value="F:calmodulin binding"/>
    <property type="evidence" value="ECO:0007669"/>
    <property type="project" value="UniProtKB-KW"/>
</dbReference>
<keyword evidence="8" id="KW-0112">Calmodulin-binding</keyword>
<evidence type="ECO:0000256" key="6">
    <source>
        <dbReference type="ARBA" id="ARBA00022566"/>
    </source>
</evidence>
<dbReference type="FunFam" id="1.10.287.630:FF:000003">
    <property type="entry name" value="Cyclic nucleotide-gated ion channel 1"/>
    <property type="match status" value="1"/>
</dbReference>
<dbReference type="GO" id="GO:0030553">
    <property type="term" value="F:cGMP binding"/>
    <property type="evidence" value="ECO:0007669"/>
    <property type="project" value="UniProtKB-KW"/>
</dbReference>
<dbReference type="GO" id="GO:0005886">
    <property type="term" value="C:plasma membrane"/>
    <property type="evidence" value="ECO:0007669"/>
    <property type="project" value="UniProtKB-SubCell"/>
</dbReference>
<keyword evidence="6" id="KW-0116">cAMP-binding</keyword>
<keyword evidence="10" id="KW-0547">Nucleotide-binding</keyword>
<dbReference type="Pfam" id="PF00520">
    <property type="entry name" value="Ion_trans"/>
    <property type="match status" value="1"/>
</dbReference>
<comment type="subcellular location">
    <subcellularLocation>
        <location evidence="1">Cell membrane</location>
        <topology evidence="1">Multi-pass membrane protein</topology>
    </subcellularLocation>
</comment>
<feature type="transmembrane region" description="Helical" evidence="17">
    <location>
        <begin position="220"/>
        <end position="236"/>
    </location>
</feature>
<dbReference type="InterPro" id="IPR005821">
    <property type="entry name" value="Ion_trans_dom"/>
</dbReference>
<feature type="domain" description="Cyclic nucleotide-binding" evidence="18">
    <location>
        <begin position="488"/>
        <end position="571"/>
    </location>
</feature>
<dbReference type="InterPro" id="IPR003938">
    <property type="entry name" value="K_chnl_volt-dep_EAG/ELK/ERG"/>
</dbReference>
<organism evidence="19 20">
    <name type="scientific">Arabis alpina</name>
    <name type="common">Alpine rock-cress</name>
    <dbReference type="NCBI Taxonomy" id="50452"/>
    <lineage>
        <taxon>Eukaryota</taxon>
        <taxon>Viridiplantae</taxon>
        <taxon>Streptophyta</taxon>
        <taxon>Embryophyta</taxon>
        <taxon>Tracheophyta</taxon>
        <taxon>Spermatophyta</taxon>
        <taxon>Magnoliopsida</taxon>
        <taxon>eudicotyledons</taxon>
        <taxon>Gunneridae</taxon>
        <taxon>Pentapetalae</taxon>
        <taxon>rosids</taxon>
        <taxon>malvids</taxon>
        <taxon>Brassicales</taxon>
        <taxon>Brassicaceae</taxon>
        <taxon>Arabideae</taxon>
        <taxon>Arabis</taxon>
    </lineage>
</organism>
<evidence type="ECO:0000256" key="4">
    <source>
        <dbReference type="ARBA" id="ARBA00022475"/>
    </source>
</evidence>
<keyword evidence="14" id="KW-1071">Ligand-gated ion channel</keyword>
<evidence type="ECO:0000256" key="12">
    <source>
        <dbReference type="ARBA" id="ARBA00023136"/>
    </source>
</evidence>
<dbReference type="PRINTS" id="PR01463">
    <property type="entry name" value="EAGCHANLFMLY"/>
</dbReference>
<dbReference type="GO" id="GO:0005249">
    <property type="term" value="F:voltage-gated potassium channel activity"/>
    <property type="evidence" value="ECO:0007669"/>
    <property type="project" value="InterPro"/>
</dbReference>
<dbReference type="OMA" id="MNIGVMV"/>
<dbReference type="InterPro" id="IPR018490">
    <property type="entry name" value="cNMP-bd_dom_sf"/>
</dbReference>
<evidence type="ECO:0000256" key="9">
    <source>
        <dbReference type="ARBA" id="ARBA00022989"/>
    </source>
</evidence>
<evidence type="ECO:0000313" key="19">
    <source>
        <dbReference type="EMBL" id="KFK29609.1"/>
    </source>
</evidence>
<keyword evidence="10" id="KW-0142">cGMP-binding</keyword>
<dbReference type="CDD" id="cd00038">
    <property type="entry name" value="CAP_ED"/>
    <property type="match status" value="1"/>
</dbReference>
<keyword evidence="4" id="KW-1003">Cell membrane</keyword>
<dbReference type="SMART" id="SM00100">
    <property type="entry name" value="cNMP"/>
    <property type="match status" value="1"/>
</dbReference>
<dbReference type="AlphaFoldDB" id="A0A087GIA7"/>
<evidence type="ECO:0000313" key="20">
    <source>
        <dbReference type="Proteomes" id="UP000029120"/>
    </source>
</evidence>
<dbReference type="PANTHER" id="PTHR45651">
    <property type="entry name" value="CYCLIC NUCLEOTIDE-GATED ION CHANNEL 15-RELATED-RELATED"/>
    <property type="match status" value="1"/>
</dbReference>
<keyword evidence="3" id="KW-0813">Transport</keyword>
<keyword evidence="7 17" id="KW-0812">Transmembrane</keyword>
<protein>
    <recommendedName>
        <fullName evidence="18">Cyclic nucleotide-binding domain-containing protein</fullName>
    </recommendedName>
</protein>
<evidence type="ECO:0000256" key="11">
    <source>
        <dbReference type="ARBA" id="ARBA00023065"/>
    </source>
</evidence>
<feature type="transmembrane region" description="Helical" evidence="17">
    <location>
        <begin position="91"/>
        <end position="110"/>
    </location>
</feature>
<sequence>MELRKDKLLMFYKDGKESKESVWAVNDPMSKSYKLSLPSALKPDNNLLAGNRIRYTDASKILNNKFIKSSNISWYRTILDPGSEIVLKWNWVFIVSCMVALFIDPLYFFVPSIGGNVSYPCAKTDTRLRILVTFFRTIADLFYLLHIFIKFRTGFIAPNSSTRVFGRGELVMDPKAIAWRYLKSDFIIDLIATLPLPQIVIWFVMPATRSYRFDHSNNDLALIVLLQYIPRFYLIIPLSSQIVKATGVVTKTAWAGAAYNLLLYMLASHVLGAAWYILSFDRYTSCWKSKCNKEFGVIDCHLYYLDCDSLNDTKQMNWANVTKVFKLCDARKGEFKYGIFENAITKKVVSSHFIERYFYCLWWGLQQLSSYGQNLSTTTFMGETTFAVLIAIFGLVLFAHLIGNMQTYLQSLTVRLEEWRLKKRDTEEWMRHRQLPDDLRNRVRRYEQYRWLATRGVDEEILLQSLPTDLRRDIQRHLCLDLVRRVPFFSQMDDQLLDAICERLVSSLCTEGTYLVREGDLITEMLFIIRGRLESSTTNGGRTGFFNSIILRPGDFCGEELLSWALLPKSTLNLPSSTRTVRALVEVEAFALRAEDLKFVANQFRRLHSKKLQHTFRFYSHHWRTWAACFIQAAWRRYKRRVMENNLIATESKENEEEEDEEVEQECVGSSPRTKMNIGVMVLASRFAANTRRGVAAQRVKDADMPRFKKPEEPDFSAEHDD</sequence>
<dbReference type="FunFam" id="2.60.120.10:FF:000024">
    <property type="entry name" value="Cyclic nucleotide-gated ion channel 1"/>
    <property type="match status" value="1"/>
</dbReference>
<dbReference type="OrthoDB" id="421226at2759"/>
<keyword evidence="11" id="KW-0406">Ion transport</keyword>
<keyword evidence="12 17" id="KW-0472">Membrane</keyword>
<keyword evidence="9 17" id="KW-1133">Transmembrane helix</keyword>
<dbReference type="Gramene" id="KFK29609">
    <property type="protein sequence ID" value="KFK29609"/>
    <property type="gene ID" value="AALP_AA7G156300"/>
</dbReference>
<evidence type="ECO:0000256" key="15">
    <source>
        <dbReference type="ARBA" id="ARBA00023303"/>
    </source>
</evidence>
<name>A0A087GIA7_ARAAL</name>
<dbReference type="Proteomes" id="UP000029120">
    <property type="component" value="Chromosome 7"/>
</dbReference>
<feature type="transmembrane region" description="Helical" evidence="17">
    <location>
        <begin position="257"/>
        <end position="278"/>
    </location>
</feature>
<dbReference type="Gene3D" id="2.60.120.10">
    <property type="entry name" value="Jelly Rolls"/>
    <property type="match status" value="1"/>
</dbReference>
<evidence type="ECO:0000256" key="8">
    <source>
        <dbReference type="ARBA" id="ARBA00022860"/>
    </source>
</evidence>